<accession>A0A5D0U9I9</accession>
<evidence type="ECO:0000313" key="2">
    <source>
        <dbReference type="EMBL" id="TYC14440.1"/>
    </source>
</evidence>
<feature type="signal peptide" evidence="1">
    <location>
        <begin position="1"/>
        <end position="27"/>
    </location>
</feature>
<feature type="chain" id="PRO_5022878004" description="Secreted protein" evidence="1">
    <location>
        <begin position="28"/>
        <end position="134"/>
    </location>
</feature>
<evidence type="ECO:0000313" key="3">
    <source>
        <dbReference type="Proteomes" id="UP000322634"/>
    </source>
</evidence>
<dbReference type="RefSeq" id="WP_148350830.1">
    <property type="nucleotide sequence ID" value="NZ_JBHSBF010000036.1"/>
</dbReference>
<reference evidence="2 3" key="1">
    <citation type="submission" date="2019-08" db="EMBL/GenBank/DDBJ databases">
        <title>Actinomadura sp. nov. CYP1-5 isolated from mountain soil.</title>
        <authorList>
            <person name="Songsumanus A."/>
            <person name="Kuncharoen N."/>
            <person name="Kudo T."/>
            <person name="Yuki M."/>
            <person name="Igarashi Y."/>
            <person name="Tanasupawat S."/>
        </authorList>
    </citation>
    <scope>NUCLEOTIDE SEQUENCE [LARGE SCALE GENOMIC DNA]</scope>
    <source>
        <strain evidence="2 3">GKU157</strain>
    </source>
</reference>
<protein>
    <recommendedName>
        <fullName evidence="4">Secreted protein</fullName>
    </recommendedName>
</protein>
<evidence type="ECO:0000256" key="1">
    <source>
        <dbReference type="SAM" id="SignalP"/>
    </source>
</evidence>
<evidence type="ECO:0008006" key="4">
    <source>
        <dbReference type="Google" id="ProtNLM"/>
    </source>
</evidence>
<dbReference type="Proteomes" id="UP000322634">
    <property type="component" value="Unassembled WGS sequence"/>
</dbReference>
<dbReference type="AlphaFoldDB" id="A0A5D0U9I9"/>
<keyword evidence="3" id="KW-1185">Reference proteome</keyword>
<dbReference type="OrthoDB" id="3483343at2"/>
<organism evidence="2 3">
    <name type="scientific">Actinomadura syzygii</name>
    <dbReference type="NCBI Taxonomy" id="1427538"/>
    <lineage>
        <taxon>Bacteria</taxon>
        <taxon>Bacillati</taxon>
        <taxon>Actinomycetota</taxon>
        <taxon>Actinomycetes</taxon>
        <taxon>Streptosporangiales</taxon>
        <taxon>Thermomonosporaceae</taxon>
        <taxon>Actinomadura</taxon>
    </lineage>
</organism>
<keyword evidence="1" id="KW-0732">Signal</keyword>
<proteinExistence type="predicted"/>
<comment type="caution">
    <text evidence="2">The sequence shown here is derived from an EMBL/GenBank/DDBJ whole genome shotgun (WGS) entry which is preliminary data.</text>
</comment>
<name>A0A5D0U9I9_9ACTN</name>
<dbReference type="EMBL" id="VSFF01000006">
    <property type="protein sequence ID" value="TYC14440.1"/>
    <property type="molecule type" value="Genomic_DNA"/>
</dbReference>
<gene>
    <name evidence="2" type="ORF">FXF65_16430</name>
</gene>
<sequence length="134" mass="13709">MRKAILAGASLVVAALATGPVAAPALAAPGKPAPAKANASCEARLFADEVTVRDLGPDGIAADGWSVRCSADSQVRVVIDYVTGRHVTSAANVAAGDQWQGLDLTPSPDGRGTNAVVSVYEGRELLTQEAINWD</sequence>